<dbReference type="Proteomes" id="UP000231279">
    <property type="component" value="Unassembled WGS sequence"/>
</dbReference>
<organism evidence="6 7">
    <name type="scientific">Handroanthus impetiginosus</name>
    <dbReference type="NCBI Taxonomy" id="429701"/>
    <lineage>
        <taxon>Eukaryota</taxon>
        <taxon>Viridiplantae</taxon>
        <taxon>Streptophyta</taxon>
        <taxon>Embryophyta</taxon>
        <taxon>Tracheophyta</taxon>
        <taxon>Spermatophyta</taxon>
        <taxon>Magnoliopsida</taxon>
        <taxon>eudicotyledons</taxon>
        <taxon>Gunneridae</taxon>
        <taxon>Pentapetalae</taxon>
        <taxon>asterids</taxon>
        <taxon>lamiids</taxon>
        <taxon>Lamiales</taxon>
        <taxon>Bignoniaceae</taxon>
        <taxon>Crescentiina</taxon>
        <taxon>Tabebuia alliance</taxon>
        <taxon>Handroanthus</taxon>
    </lineage>
</organism>
<dbReference type="PANTHER" id="PTHR32176">
    <property type="entry name" value="XYLOSE ISOMERASE"/>
    <property type="match status" value="1"/>
</dbReference>
<keyword evidence="4" id="KW-0378">Hydrolase</keyword>
<dbReference type="GO" id="GO:0004620">
    <property type="term" value="F:phospholipase activity"/>
    <property type="evidence" value="ECO:0007669"/>
    <property type="project" value="TreeGrafter"/>
</dbReference>
<keyword evidence="7" id="KW-1185">Reference proteome</keyword>
<dbReference type="Pfam" id="PF01734">
    <property type="entry name" value="Patatin"/>
    <property type="match status" value="1"/>
</dbReference>
<accession>A0A2G9H148</accession>
<evidence type="ECO:0000313" key="6">
    <source>
        <dbReference type="EMBL" id="PIN11239.1"/>
    </source>
</evidence>
<feature type="short sequence motif" description="GXGXXG" evidence="3">
    <location>
        <begin position="28"/>
        <end position="33"/>
    </location>
</feature>
<evidence type="ECO:0000256" key="3">
    <source>
        <dbReference type="PROSITE-ProRule" id="PRU01161"/>
    </source>
</evidence>
<dbReference type="PANTHER" id="PTHR32176:SF92">
    <property type="entry name" value="XYLOSE ISOMERASE"/>
    <property type="match status" value="1"/>
</dbReference>
<dbReference type="EMBL" id="NKXS01002995">
    <property type="protein sequence ID" value="PIN11239.1"/>
    <property type="molecule type" value="Genomic_DNA"/>
</dbReference>
<dbReference type="InterPro" id="IPR016035">
    <property type="entry name" value="Acyl_Trfase/lysoPLipase"/>
</dbReference>
<protein>
    <recommendedName>
        <fullName evidence="4">Patatin</fullName>
        <ecNumber evidence="4">3.1.1.-</ecNumber>
    </recommendedName>
</protein>
<comment type="domain">
    <text evidence="4">The nitrogen atoms of the two glycine residues in the GGXR motif define the oxyanion hole, and stabilize the oxyanion that forms during the nucleophilic attack by the catalytic serine during substrate cleavage.</text>
</comment>
<comment type="caution">
    <text evidence="3">Lacks conserved residue(s) required for the propagation of feature annotation.</text>
</comment>
<evidence type="ECO:0000259" key="5">
    <source>
        <dbReference type="PROSITE" id="PS51635"/>
    </source>
</evidence>
<dbReference type="AlphaFoldDB" id="A0A2G9H148"/>
<evidence type="ECO:0000256" key="1">
    <source>
        <dbReference type="ARBA" id="ARBA00010240"/>
    </source>
</evidence>
<dbReference type="EC" id="3.1.1.-" evidence="4"/>
<comment type="function">
    <text evidence="4">Lipolytic acyl hydrolase (LAH).</text>
</comment>
<evidence type="ECO:0000313" key="7">
    <source>
        <dbReference type="Proteomes" id="UP000231279"/>
    </source>
</evidence>
<dbReference type="GO" id="GO:0016042">
    <property type="term" value="P:lipid catabolic process"/>
    <property type="evidence" value="ECO:0007669"/>
    <property type="project" value="UniProtKB-KW"/>
</dbReference>
<feature type="domain" description="PNPLA" evidence="5">
    <location>
        <begin position="24"/>
        <end position="150"/>
    </location>
</feature>
<keyword evidence="2 4" id="KW-0443">Lipid metabolism</keyword>
<gene>
    <name evidence="6" type="ORF">CDL12_16165</name>
</gene>
<dbReference type="PROSITE" id="PS51635">
    <property type="entry name" value="PNPLA"/>
    <property type="match status" value="1"/>
</dbReference>
<dbReference type="Gene3D" id="3.40.1090.10">
    <property type="entry name" value="Cytosolic phospholipase A2 catalytic domain"/>
    <property type="match status" value="1"/>
</dbReference>
<dbReference type="SUPFAM" id="SSF52151">
    <property type="entry name" value="FabD/lysophospholipase-like"/>
    <property type="match status" value="1"/>
</dbReference>
<keyword evidence="4" id="KW-0442">Lipid degradation</keyword>
<reference evidence="7" key="1">
    <citation type="journal article" date="2018" name="Gigascience">
        <title>Genome assembly of the Pink Ipe (Handroanthus impetiginosus, Bignoniaceae), a highly valued, ecologically keystone Neotropical timber forest tree.</title>
        <authorList>
            <person name="Silva-Junior O.B."/>
            <person name="Grattapaglia D."/>
            <person name="Novaes E."/>
            <person name="Collevatti R.G."/>
        </authorList>
    </citation>
    <scope>NUCLEOTIDE SEQUENCE [LARGE SCALE GENOMIC DNA]</scope>
    <source>
        <strain evidence="7">cv. UFG-1</strain>
    </source>
</reference>
<comment type="caution">
    <text evidence="6">The sequence shown here is derived from an EMBL/GenBank/DDBJ whole genome shotgun (WGS) entry which is preliminary data.</text>
</comment>
<proteinExistence type="inferred from homology"/>
<feature type="short sequence motif" description="GXSXG" evidence="3">
    <location>
        <begin position="66"/>
        <end position="70"/>
    </location>
</feature>
<sequence length="150" mass="16516">MSSTSSEVGTQMKIPTYGNFITILSIDGGGVRGIIPATILEFLESQLQELDGEDARLACYFDIMAGTSTGGLVTAMLAAPGENNQPLFAAKDISPFYMENCPKIFPQKCGFLGRMMRLLKSLVRPKYDGKYLHDTIKELLGETRLHQTFN</sequence>
<dbReference type="OrthoDB" id="1658288at2759"/>
<dbReference type="InterPro" id="IPR002641">
    <property type="entry name" value="PNPLA_dom"/>
</dbReference>
<name>A0A2G9H148_9LAMI</name>
<comment type="similarity">
    <text evidence="1 4">Belongs to the patatin family.</text>
</comment>
<dbReference type="GO" id="GO:0047372">
    <property type="term" value="F:monoacylglycerol lipase activity"/>
    <property type="evidence" value="ECO:0007669"/>
    <property type="project" value="TreeGrafter"/>
</dbReference>
<dbReference type="STRING" id="429701.A0A2G9H148"/>
<evidence type="ECO:0000256" key="2">
    <source>
        <dbReference type="ARBA" id="ARBA00023098"/>
    </source>
</evidence>
<evidence type="ECO:0000256" key="4">
    <source>
        <dbReference type="RuleBase" id="RU361262"/>
    </source>
</evidence>